<dbReference type="Proteomes" id="UP000305778">
    <property type="component" value="Unassembled WGS sequence"/>
</dbReference>
<dbReference type="InterPro" id="IPR007111">
    <property type="entry name" value="NACHT_NTPase"/>
</dbReference>
<dbReference type="InterPro" id="IPR049945">
    <property type="entry name" value="AAA_22"/>
</dbReference>
<dbReference type="GO" id="GO:0016887">
    <property type="term" value="F:ATP hydrolysis activity"/>
    <property type="evidence" value="ECO:0007669"/>
    <property type="project" value="InterPro"/>
</dbReference>
<protein>
    <submittedName>
        <fullName evidence="2">Tetratricopeptide repeat protein</fullName>
    </submittedName>
</protein>
<dbReference type="EMBL" id="SUMC01000025">
    <property type="protein sequence ID" value="TKA08993.1"/>
    <property type="molecule type" value="Genomic_DNA"/>
</dbReference>
<accession>A0A4U0SIR2</accession>
<dbReference type="InterPro" id="IPR027417">
    <property type="entry name" value="P-loop_NTPase"/>
</dbReference>
<dbReference type="PANTHER" id="PTHR10098:SF108">
    <property type="entry name" value="TETRATRICOPEPTIDE REPEAT PROTEIN 28"/>
    <property type="match status" value="1"/>
</dbReference>
<dbReference type="PANTHER" id="PTHR10098">
    <property type="entry name" value="RAPSYN-RELATED"/>
    <property type="match status" value="1"/>
</dbReference>
<dbReference type="PRINTS" id="PR00364">
    <property type="entry name" value="DISEASERSIST"/>
</dbReference>
<dbReference type="SUPFAM" id="SSF52540">
    <property type="entry name" value="P-loop containing nucleoside triphosphate hydrolases"/>
    <property type="match status" value="1"/>
</dbReference>
<proteinExistence type="predicted"/>
<dbReference type="OrthoDB" id="5167602at2"/>
<dbReference type="InterPro" id="IPR003593">
    <property type="entry name" value="AAA+_ATPase"/>
</dbReference>
<dbReference type="PROSITE" id="PS50837">
    <property type="entry name" value="NACHT"/>
    <property type="match status" value="1"/>
</dbReference>
<organism evidence="2 3">
    <name type="scientific">Actinacidiphila oryziradicis</name>
    <dbReference type="NCBI Taxonomy" id="2571141"/>
    <lineage>
        <taxon>Bacteria</taxon>
        <taxon>Bacillati</taxon>
        <taxon>Actinomycetota</taxon>
        <taxon>Actinomycetes</taxon>
        <taxon>Kitasatosporales</taxon>
        <taxon>Streptomycetaceae</taxon>
        <taxon>Actinacidiphila</taxon>
    </lineage>
</organism>
<dbReference type="SMART" id="SM00028">
    <property type="entry name" value="TPR"/>
    <property type="match status" value="3"/>
</dbReference>
<gene>
    <name evidence="2" type="ORF">FCI23_24535</name>
</gene>
<name>A0A4U0SIR2_9ACTN</name>
<evidence type="ECO:0000313" key="2">
    <source>
        <dbReference type="EMBL" id="TKA08993.1"/>
    </source>
</evidence>
<dbReference type="SUPFAM" id="SSF48452">
    <property type="entry name" value="TPR-like"/>
    <property type="match status" value="1"/>
</dbReference>
<dbReference type="Gene3D" id="3.40.50.300">
    <property type="entry name" value="P-loop containing nucleotide triphosphate hydrolases"/>
    <property type="match status" value="1"/>
</dbReference>
<feature type="domain" description="NACHT" evidence="1">
    <location>
        <begin position="39"/>
        <end position="129"/>
    </location>
</feature>
<sequence length="668" mass="71182">MPPGLPYFAGRRRELDGLRADIDRPGLEALRGRVPAGCRVLLVAGRPGSGRTTLAVRLAREVAERYPDGRFFLRLTDSDGERLPDGQAARAMLRAMGAAPEPGAGPEKLRAALRSAFAARRAVLVLDDVAHPEQLLALLPDGPGNLVIATSGGPLPGVPDVRPCTVGGLDSAASIDLLTHLVGAIRITNDPRAAEALAGQCAGDPTALRLMGAWLAAHPRLAVADALHRLRAVLDVTAVERPDRPVRSAGGGTGEPRSGASAPLARAFMAVYEALPQTAARLLRLLVLAPAGLADAQIASALAGCSVDAARGALEDLAACGLLEREPGTATLPHLYRVPGCLAPLLRALVETRDRPAEVALARARMLERTVRLLHACRLGLAPDQSDEVPRPLRFASRAAAAEWLRARLPALLAAARSAVADGELDTLARRLVAALVRALAADPECGDTTAERYQLHCLVLDVAERRGLPRERAAALINLGDLEAESARPAEALEHYRAALVAAREGFDGDAEGRALEAIAGTYLELDDPQRASDWFGRALALRQTRGELVHEARLRGRIGALHIYAGRYGSALKEWRAVVAAHRRLQDLPAQARALSEVARVQEYAGHPEDSLRTCRDALYWARQAGERRLEGAVLLRMADTLDRLGDPAGARLQRAAADHLLQTDE</sequence>
<comment type="caution">
    <text evidence="2">The sequence shown here is derived from an EMBL/GenBank/DDBJ whole genome shotgun (WGS) entry which is preliminary data.</text>
</comment>
<dbReference type="InterPro" id="IPR019734">
    <property type="entry name" value="TPR_rpt"/>
</dbReference>
<reference evidence="2 3" key="1">
    <citation type="submission" date="2019-04" db="EMBL/GenBank/DDBJ databases">
        <title>Streptomyces oryziradicis sp. nov., a novel actinomycete isolated from rhizosphere soil of rice (Oryza sativa L.).</title>
        <authorList>
            <person name="Li C."/>
        </authorList>
    </citation>
    <scope>NUCLEOTIDE SEQUENCE [LARGE SCALE GENOMIC DNA]</scope>
    <source>
        <strain evidence="2 3">NEAU-C40</strain>
    </source>
</reference>
<dbReference type="Pfam" id="PF13401">
    <property type="entry name" value="AAA_22"/>
    <property type="match status" value="1"/>
</dbReference>
<evidence type="ECO:0000313" key="3">
    <source>
        <dbReference type="Proteomes" id="UP000305778"/>
    </source>
</evidence>
<evidence type="ECO:0000259" key="1">
    <source>
        <dbReference type="PROSITE" id="PS50837"/>
    </source>
</evidence>
<dbReference type="AlphaFoldDB" id="A0A4U0SIR2"/>
<dbReference type="Pfam" id="PF13424">
    <property type="entry name" value="TPR_12"/>
    <property type="match status" value="1"/>
</dbReference>
<dbReference type="InterPro" id="IPR011990">
    <property type="entry name" value="TPR-like_helical_dom_sf"/>
</dbReference>
<keyword evidence="3" id="KW-1185">Reference proteome</keyword>
<dbReference type="Gene3D" id="1.25.40.10">
    <property type="entry name" value="Tetratricopeptide repeat domain"/>
    <property type="match status" value="1"/>
</dbReference>
<dbReference type="SMART" id="SM00382">
    <property type="entry name" value="AAA"/>
    <property type="match status" value="1"/>
</dbReference>